<evidence type="ECO:0000313" key="2">
    <source>
        <dbReference type="EMBL" id="GAI77596.1"/>
    </source>
</evidence>
<feature type="domain" description="YprB ribonuclease H-like" evidence="1">
    <location>
        <begin position="7"/>
        <end position="162"/>
    </location>
</feature>
<comment type="caution">
    <text evidence="2">The sequence shown here is derived from an EMBL/GenBank/DDBJ whole genome shotgun (WGS) entry which is preliminary data.</text>
</comment>
<gene>
    <name evidence="2" type="ORF">S12H4_16322</name>
</gene>
<dbReference type="AlphaFoldDB" id="X1SEN3"/>
<evidence type="ECO:0000259" key="1">
    <source>
        <dbReference type="Pfam" id="PF13482"/>
    </source>
</evidence>
<dbReference type="SUPFAM" id="SSF53098">
    <property type="entry name" value="Ribonuclease H-like"/>
    <property type="match status" value="1"/>
</dbReference>
<sequence length="163" mass="18520">MHHYLEAFLDIETTGLSSEYSEITVVGIHIVEGFDTSFIQLVGDDITADSIVEALNGVDVIYTYNGSRFDLPFILSRLGIDLAGLFTHHDLMYDCWSSNLYGGLKSVEQQLDIPRRLKEVNGAEAIRLWWRYVNNYDKDALATLLAYNKEDVVNLKTLKEILL</sequence>
<accession>X1SEN3</accession>
<dbReference type="EMBL" id="BARW01007890">
    <property type="protein sequence ID" value="GAI77596.1"/>
    <property type="molecule type" value="Genomic_DNA"/>
</dbReference>
<dbReference type="Gene3D" id="3.30.420.10">
    <property type="entry name" value="Ribonuclease H-like superfamily/Ribonuclease H"/>
    <property type="match status" value="1"/>
</dbReference>
<reference evidence="2" key="1">
    <citation type="journal article" date="2014" name="Front. Microbiol.">
        <title>High frequency of phylogenetically diverse reductive dehalogenase-homologous genes in deep subseafloor sedimentary metagenomes.</title>
        <authorList>
            <person name="Kawai M."/>
            <person name="Futagami T."/>
            <person name="Toyoda A."/>
            <person name="Takaki Y."/>
            <person name="Nishi S."/>
            <person name="Hori S."/>
            <person name="Arai W."/>
            <person name="Tsubouchi T."/>
            <person name="Morono Y."/>
            <person name="Uchiyama I."/>
            <person name="Ito T."/>
            <person name="Fujiyama A."/>
            <person name="Inagaki F."/>
            <person name="Takami H."/>
        </authorList>
    </citation>
    <scope>NUCLEOTIDE SEQUENCE</scope>
    <source>
        <strain evidence="2">Expedition CK06-06</strain>
    </source>
</reference>
<name>X1SEN3_9ZZZZ</name>
<protein>
    <recommendedName>
        <fullName evidence="1">YprB ribonuclease H-like domain-containing protein</fullName>
    </recommendedName>
</protein>
<dbReference type="InterPro" id="IPR036397">
    <property type="entry name" value="RNaseH_sf"/>
</dbReference>
<organism evidence="2">
    <name type="scientific">marine sediment metagenome</name>
    <dbReference type="NCBI Taxonomy" id="412755"/>
    <lineage>
        <taxon>unclassified sequences</taxon>
        <taxon>metagenomes</taxon>
        <taxon>ecological metagenomes</taxon>
    </lineage>
</organism>
<dbReference type="InterPro" id="IPR012337">
    <property type="entry name" value="RNaseH-like_sf"/>
</dbReference>
<dbReference type="PANTHER" id="PTHR38462:SF1">
    <property type="entry name" value="YPRB RIBONUCLEASE H-LIKE DOMAIN-CONTAINING PROTEIN"/>
    <property type="match status" value="1"/>
</dbReference>
<dbReference type="GO" id="GO:0003676">
    <property type="term" value="F:nucleic acid binding"/>
    <property type="evidence" value="ECO:0007669"/>
    <property type="project" value="InterPro"/>
</dbReference>
<dbReference type="Pfam" id="PF13482">
    <property type="entry name" value="RNase_H_2"/>
    <property type="match status" value="1"/>
</dbReference>
<dbReference type="PANTHER" id="PTHR38462">
    <property type="entry name" value="EXONUCLEASE-LIKE PROTEIN"/>
    <property type="match status" value="1"/>
</dbReference>
<proteinExistence type="predicted"/>
<dbReference type="InterPro" id="IPR038720">
    <property type="entry name" value="YprB_RNase_H-like_dom"/>
</dbReference>